<evidence type="ECO:0000313" key="2">
    <source>
        <dbReference type="Proteomes" id="UP000188929"/>
    </source>
</evidence>
<name>A0A1V2I3D0_9ACTN</name>
<comment type="caution">
    <text evidence="1">The sequence shown here is derived from an EMBL/GenBank/DDBJ whole genome shotgun (WGS) entry which is preliminary data.</text>
</comment>
<gene>
    <name evidence="1" type="ORF">BL253_28570</name>
</gene>
<proteinExistence type="predicted"/>
<reference evidence="2" key="1">
    <citation type="submission" date="2016-10" db="EMBL/GenBank/DDBJ databases">
        <title>Frankia sp. NRRL B-16386 Genome sequencing.</title>
        <authorList>
            <person name="Ghodhbane-Gtari F."/>
            <person name="Swanson E."/>
            <person name="Gueddou A."/>
            <person name="Hezbri K."/>
            <person name="Ktari K."/>
            <person name="Nouioui I."/>
            <person name="Morris K."/>
            <person name="Simpson S."/>
            <person name="Abebe-Akele F."/>
            <person name="Thomas K."/>
            <person name="Gtari M."/>
            <person name="Tisa L.S."/>
        </authorList>
    </citation>
    <scope>NUCLEOTIDE SEQUENCE [LARGE SCALE GENOMIC DNA]</scope>
    <source>
        <strain evidence="2">NRRL B-16386</strain>
    </source>
</reference>
<dbReference type="AlphaFoldDB" id="A0A1V2I3D0"/>
<accession>A0A1V2I3D0</accession>
<organism evidence="1 2">
    <name type="scientific">Pseudofrankia asymbiotica</name>
    <dbReference type="NCBI Taxonomy" id="1834516"/>
    <lineage>
        <taxon>Bacteria</taxon>
        <taxon>Bacillati</taxon>
        <taxon>Actinomycetota</taxon>
        <taxon>Actinomycetes</taxon>
        <taxon>Frankiales</taxon>
        <taxon>Frankiaceae</taxon>
        <taxon>Pseudofrankia</taxon>
    </lineage>
</organism>
<protein>
    <submittedName>
        <fullName evidence="1">Uncharacterized protein</fullName>
    </submittedName>
</protein>
<keyword evidence="2" id="KW-1185">Reference proteome</keyword>
<sequence>MALRLHAGAPARELATLAGMLPSAFYVTHRPVTPGGAAVDLVFRDSAVGVAGSSPWRTPTVPPPDAAADALTVPGDLSGWVPDVGAVPDRGITPYQCALWELLAAAPDSASGARMAGLVWRLPPETVMVLADLLRERRARH</sequence>
<evidence type="ECO:0000313" key="1">
    <source>
        <dbReference type="EMBL" id="ONH24963.1"/>
    </source>
</evidence>
<dbReference type="Proteomes" id="UP000188929">
    <property type="component" value="Unassembled WGS sequence"/>
</dbReference>
<dbReference type="EMBL" id="MOMC01000065">
    <property type="protein sequence ID" value="ONH24963.1"/>
    <property type="molecule type" value="Genomic_DNA"/>
</dbReference>